<keyword evidence="3" id="KW-1133">Transmembrane helix</keyword>
<evidence type="ECO:0000256" key="1">
    <source>
        <dbReference type="ARBA" id="ARBA00006432"/>
    </source>
</evidence>
<dbReference type="SUPFAM" id="SSF56801">
    <property type="entry name" value="Acetyl-CoA synthetase-like"/>
    <property type="match status" value="1"/>
</dbReference>
<proteinExistence type="inferred from homology"/>
<dbReference type="InterPro" id="IPR045851">
    <property type="entry name" value="AMP-bd_C_sf"/>
</dbReference>
<dbReference type="CDD" id="cd05936">
    <property type="entry name" value="FC-FACS_FadD_like"/>
    <property type="match status" value="1"/>
</dbReference>
<dbReference type="Gene3D" id="3.30.300.30">
    <property type="match status" value="1"/>
</dbReference>
<keyword evidence="2" id="KW-0436">Ligase</keyword>
<accession>A0A4R2BC50</accession>
<comment type="similarity">
    <text evidence="1">Belongs to the ATP-dependent AMP-binding enzyme family.</text>
</comment>
<evidence type="ECO:0000259" key="4">
    <source>
        <dbReference type="Pfam" id="PF00501"/>
    </source>
</evidence>
<dbReference type="Pfam" id="PF00501">
    <property type="entry name" value="AMP-binding"/>
    <property type="match status" value="1"/>
</dbReference>
<organism evidence="6 7">
    <name type="scientific">Mesobacillus foraminis</name>
    <dbReference type="NCBI Taxonomy" id="279826"/>
    <lineage>
        <taxon>Bacteria</taxon>
        <taxon>Bacillati</taxon>
        <taxon>Bacillota</taxon>
        <taxon>Bacilli</taxon>
        <taxon>Bacillales</taxon>
        <taxon>Bacillaceae</taxon>
        <taxon>Mesobacillus</taxon>
    </lineage>
</organism>
<evidence type="ECO:0000313" key="6">
    <source>
        <dbReference type="EMBL" id="TCN24497.1"/>
    </source>
</evidence>
<comment type="caution">
    <text evidence="6">The sequence shown here is derived from an EMBL/GenBank/DDBJ whole genome shotgun (WGS) entry which is preliminary data.</text>
</comment>
<name>A0A4R2BC50_9BACI</name>
<dbReference type="Proteomes" id="UP000295689">
    <property type="component" value="Unassembled WGS sequence"/>
</dbReference>
<keyword evidence="7" id="KW-1185">Reference proteome</keyword>
<gene>
    <name evidence="6" type="ORF">EV146_107196</name>
</gene>
<dbReference type="InterPro" id="IPR050237">
    <property type="entry name" value="ATP-dep_AMP-bd_enzyme"/>
</dbReference>
<dbReference type="EMBL" id="SLVV01000007">
    <property type="protein sequence ID" value="TCN24497.1"/>
    <property type="molecule type" value="Genomic_DNA"/>
</dbReference>
<dbReference type="Pfam" id="PF13193">
    <property type="entry name" value="AMP-binding_C"/>
    <property type="match status" value="1"/>
</dbReference>
<keyword evidence="3" id="KW-0472">Membrane</keyword>
<dbReference type="Gene3D" id="2.30.38.10">
    <property type="entry name" value="Luciferase, Domain 3"/>
    <property type="match status" value="1"/>
</dbReference>
<evidence type="ECO:0000259" key="5">
    <source>
        <dbReference type="Pfam" id="PF13193"/>
    </source>
</evidence>
<dbReference type="Gene3D" id="3.40.50.980">
    <property type="match status" value="2"/>
</dbReference>
<dbReference type="FunFam" id="3.30.300.30:FF:000008">
    <property type="entry name" value="2,3-dihydroxybenzoate-AMP ligase"/>
    <property type="match status" value="1"/>
</dbReference>
<protein>
    <submittedName>
        <fullName evidence="6">Long-chain acyl-CoA synthetase</fullName>
    </submittedName>
</protein>
<dbReference type="PANTHER" id="PTHR43767">
    <property type="entry name" value="LONG-CHAIN-FATTY-ACID--COA LIGASE"/>
    <property type="match status" value="1"/>
</dbReference>
<dbReference type="FunFam" id="3.40.50.12780:FF:000003">
    <property type="entry name" value="Long-chain-fatty-acid--CoA ligase FadD"/>
    <property type="match status" value="1"/>
</dbReference>
<dbReference type="AlphaFoldDB" id="A0A4R2BC50"/>
<feature type="domain" description="AMP-binding enzyme C-terminal" evidence="5">
    <location>
        <begin position="469"/>
        <end position="544"/>
    </location>
</feature>
<dbReference type="InterPro" id="IPR025110">
    <property type="entry name" value="AMP-bd_C"/>
</dbReference>
<dbReference type="PANTHER" id="PTHR43767:SF9">
    <property type="entry name" value="LONG-CHAIN-FATTY-ACID--COA LIGASE"/>
    <property type="match status" value="1"/>
</dbReference>
<dbReference type="GO" id="GO:0016877">
    <property type="term" value="F:ligase activity, forming carbon-sulfur bonds"/>
    <property type="evidence" value="ECO:0007669"/>
    <property type="project" value="UniProtKB-ARBA"/>
</dbReference>
<feature type="transmembrane region" description="Helical" evidence="3">
    <location>
        <begin position="252"/>
        <end position="273"/>
    </location>
</feature>
<evidence type="ECO:0000313" key="7">
    <source>
        <dbReference type="Proteomes" id="UP000295689"/>
    </source>
</evidence>
<dbReference type="InterPro" id="IPR000873">
    <property type="entry name" value="AMP-dep_synth/lig_dom"/>
</dbReference>
<keyword evidence="3" id="KW-0812">Transmembrane</keyword>
<evidence type="ECO:0000256" key="2">
    <source>
        <dbReference type="ARBA" id="ARBA00022598"/>
    </source>
</evidence>
<dbReference type="InterPro" id="IPR020845">
    <property type="entry name" value="AMP-binding_CS"/>
</dbReference>
<sequence length="566" mass="63646">MVQRPWLDQYPPEIPRTLDYKDVPVQNYLMMTAKEFPSKTAIHFMGKELTYRQVYESARKLAGYLQSLGIKKGDRAAVMLPNTPASVISYFGILMAGGVVVQTNPLYTERELEYQMKDSGAKVIITLDILFPRVAKVKAQTNLEHVIVTAIKDYLPFPKNLIYPFIQRKQSGIIVNIEHEGSNHLLPEILKLPMGTLTEYEFNVKDDLALLQYTGGTTGFPKGVMLTHHNLVANTSMCEAWLYKCKRGEETILGILPFFHVYGMTTVLVLSVMQGQKMVLLPKFDVKTTLKTIQKQRPSLFPGAPTIYIGLLNHPDLGKYNLSSIEACISGSAPLPLEVQQKFEEVTGGKLVEGYGLTESSPVTHSNFLWDQKRVPGSIGVPYPDTDAAIFSLQNGEPLPPGEVGEVGVKGPQVMKGYWNRPEETAEVLREGWLFTGDLGYMDEEGYFYIVDRKKDMIIAGGFNIYPREIEEVLYEHPAVQEVVAAGVPDPYRGETVKAYIVCKEGMSVSEEELNEFARRHLAAYKAPRIYEFRAELPKTAVGKILRRALIEEEKARLRDEESKHA</sequence>
<evidence type="ECO:0000256" key="3">
    <source>
        <dbReference type="SAM" id="Phobius"/>
    </source>
</evidence>
<reference evidence="6 7" key="1">
    <citation type="journal article" date="2015" name="Stand. Genomic Sci.">
        <title>Genomic Encyclopedia of Bacterial and Archaeal Type Strains, Phase III: the genomes of soil and plant-associated and newly described type strains.</title>
        <authorList>
            <person name="Whitman W.B."/>
            <person name="Woyke T."/>
            <person name="Klenk H.P."/>
            <person name="Zhou Y."/>
            <person name="Lilburn T.G."/>
            <person name="Beck B.J."/>
            <person name="De Vos P."/>
            <person name="Vandamme P."/>
            <person name="Eisen J.A."/>
            <person name="Garrity G."/>
            <person name="Hugenholtz P."/>
            <person name="Kyrpides N.C."/>
        </authorList>
    </citation>
    <scope>NUCLEOTIDE SEQUENCE [LARGE SCALE GENOMIC DNA]</scope>
    <source>
        <strain evidence="6 7">CV53</strain>
    </source>
</reference>
<dbReference type="RefSeq" id="WP_241993919.1">
    <property type="nucleotide sequence ID" value="NZ_JABUHM010000005.1"/>
</dbReference>
<dbReference type="PROSITE" id="PS00455">
    <property type="entry name" value="AMP_BINDING"/>
    <property type="match status" value="1"/>
</dbReference>
<feature type="domain" description="AMP-dependent synthetase/ligase" evidence="4">
    <location>
        <begin position="32"/>
        <end position="419"/>
    </location>
</feature>